<feature type="non-terminal residue" evidence="2">
    <location>
        <position position="1"/>
    </location>
</feature>
<evidence type="ECO:0008006" key="4">
    <source>
        <dbReference type="Google" id="ProtNLM"/>
    </source>
</evidence>
<sequence>MSFATLQTVEELLPFAANVERKALPEVIGFLNHCLSVAPQWTAKDTDLVRARQLLLGSTMAIAARGAIDTAKGLCPRIEAWVNILVKHDNWISDPNAPLDLAVFKQEEPPPHLPNKALEPRGQMEMETAGDVDSLEQRKQEGKGKGQSTASGDELMNLDLPEHEELGGKKRRTPIVSDDEMEPLEEVATKRQKTDLKTFRRIGGAPGLERDQEEGGSGEATKLAKVKARASVKKPQPQKLETLKRYDPKCEVCIRRNTECSTWYENQACSECTKSKLRCRYAKGGAVEGEDGEVAEESKPKPKTKLPAQKSENQSAKGQAGPSKPPAKRPPKADKGLSSTANASSDSYQESETEGVPEKRPKAVKVRGKGQVKKQTSGDVNQKAQGKRSGSGQPSVAKGSGKVVKSAGGNERRTSQRVDPANYREVLTGNMEEAVAKFFERAISHEMMQAELRGELTGVRRELEGMVSEVSDLFDQDELTHEAIEKLQQDFEALDSRFQNLDIRPFINESQRSVQGQVTAMGKKYAQELKKVEDSASQMLRRVELLEEQAKVGSKAGSTLTQEQVEQMINLKLAGVMEGVSQGGSGVDGEMVQAIIDQKIGWFTAKALEELVRQKVDTAVQGGDDRADGAC</sequence>
<name>A0A9W8MFI6_9AGAR</name>
<feature type="compositionally biased region" description="Basic and acidic residues" evidence="1">
    <location>
        <begin position="135"/>
        <end position="144"/>
    </location>
</feature>
<feature type="region of interest" description="Disordered" evidence="1">
    <location>
        <begin position="285"/>
        <end position="419"/>
    </location>
</feature>
<feature type="compositionally biased region" description="Basic residues" evidence="1">
    <location>
        <begin position="362"/>
        <end position="372"/>
    </location>
</feature>
<feature type="compositionally biased region" description="Polar residues" evidence="1">
    <location>
        <begin position="377"/>
        <end position="394"/>
    </location>
</feature>
<dbReference type="Proteomes" id="UP001140091">
    <property type="component" value="Unassembled WGS sequence"/>
</dbReference>
<evidence type="ECO:0000256" key="1">
    <source>
        <dbReference type="SAM" id="MobiDB-lite"/>
    </source>
</evidence>
<protein>
    <recommendedName>
        <fullName evidence="4">Zn(2)-C6 fungal-type domain-containing protein</fullName>
    </recommendedName>
</protein>
<evidence type="ECO:0000313" key="3">
    <source>
        <dbReference type="Proteomes" id="UP001140091"/>
    </source>
</evidence>
<reference evidence="2" key="1">
    <citation type="submission" date="2022-06" db="EMBL/GenBank/DDBJ databases">
        <title>Genome Sequence of Candolleomyces eurysporus.</title>
        <authorList>
            <person name="Buettner E."/>
        </authorList>
    </citation>
    <scope>NUCLEOTIDE SEQUENCE</scope>
    <source>
        <strain evidence="2">VTCC 930004</strain>
    </source>
</reference>
<organism evidence="2 3">
    <name type="scientific">Candolleomyces eurysporus</name>
    <dbReference type="NCBI Taxonomy" id="2828524"/>
    <lineage>
        <taxon>Eukaryota</taxon>
        <taxon>Fungi</taxon>
        <taxon>Dikarya</taxon>
        <taxon>Basidiomycota</taxon>
        <taxon>Agaricomycotina</taxon>
        <taxon>Agaricomycetes</taxon>
        <taxon>Agaricomycetidae</taxon>
        <taxon>Agaricales</taxon>
        <taxon>Agaricineae</taxon>
        <taxon>Psathyrellaceae</taxon>
        <taxon>Candolleomyces</taxon>
    </lineage>
</organism>
<evidence type="ECO:0000313" key="2">
    <source>
        <dbReference type="EMBL" id="KAJ2927248.1"/>
    </source>
</evidence>
<keyword evidence="3" id="KW-1185">Reference proteome</keyword>
<dbReference type="AlphaFoldDB" id="A0A9W8MFI6"/>
<proteinExistence type="predicted"/>
<feature type="compositionally biased region" description="Low complexity" evidence="1">
    <location>
        <begin position="395"/>
        <end position="409"/>
    </location>
</feature>
<gene>
    <name evidence="2" type="ORF">H1R20_g9846</name>
</gene>
<feature type="region of interest" description="Disordered" evidence="1">
    <location>
        <begin position="107"/>
        <end position="169"/>
    </location>
</feature>
<comment type="caution">
    <text evidence="2">The sequence shown here is derived from an EMBL/GenBank/DDBJ whole genome shotgun (WGS) entry which is preliminary data.</text>
</comment>
<feature type="region of interest" description="Disordered" evidence="1">
    <location>
        <begin position="202"/>
        <end position="240"/>
    </location>
</feature>
<dbReference type="EMBL" id="JANBPK010001021">
    <property type="protein sequence ID" value="KAJ2927248.1"/>
    <property type="molecule type" value="Genomic_DNA"/>
</dbReference>
<feature type="compositionally biased region" description="Polar residues" evidence="1">
    <location>
        <begin position="337"/>
        <end position="348"/>
    </location>
</feature>
<accession>A0A9W8MFI6</accession>